<dbReference type="SUPFAM" id="SSF53098">
    <property type="entry name" value="Ribonuclease H-like"/>
    <property type="match status" value="1"/>
</dbReference>
<accession>A0A839N3A2</accession>
<dbReference type="AlphaFoldDB" id="A0A839N3A2"/>
<reference evidence="2 3" key="1">
    <citation type="submission" date="2020-08" db="EMBL/GenBank/DDBJ databases">
        <title>Sequencing the genomes of 1000 actinobacteria strains.</title>
        <authorList>
            <person name="Klenk H.-P."/>
        </authorList>
    </citation>
    <scope>NUCLEOTIDE SEQUENCE [LARGE SCALE GENOMIC DNA]</scope>
    <source>
        <strain evidence="2 3">DSM 105369</strain>
    </source>
</reference>
<protein>
    <submittedName>
        <fullName evidence="2">Ribonuclease D</fullName>
        <ecNumber evidence="2">3.1.13.5</ecNumber>
    </submittedName>
</protein>
<dbReference type="InterPro" id="IPR002562">
    <property type="entry name" value="3'-5'_exonuclease_dom"/>
</dbReference>
<dbReference type="GO" id="GO:0003676">
    <property type="term" value="F:nucleic acid binding"/>
    <property type="evidence" value="ECO:0007669"/>
    <property type="project" value="InterPro"/>
</dbReference>
<dbReference type="InterPro" id="IPR012337">
    <property type="entry name" value="RNaseH-like_sf"/>
</dbReference>
<dbReference type="PANTHER" id="PTHR47649">
    <property type="entry name" value="RIBONUCLEASE D"/>
    <property type="match status" value="1"/>
</dbReference>
<evidence type="ECO:0000313" key="3">
    <source>
        <dbReference type="Proteomes" id="UP000559182"/>
    </source>
</evidence>
<dbReference type="CDD" id="cd06142">
    <property type="entry name" value="RNaseD_exo"/>
    <property type="match status" value="1"/>
</dbReference>
<dbReference type="Pfam" id="PF18305">
    <property type="entry name" value="DNA_pol_A_exoN"/>
    <property type="match status" value="1"/>
</dbReference>
<dbReference type="Proteomes" id="UP000559182">
    <property type="component" value="Unassembled WGS sequence"/>
</dbReference>
<dbReference type="InterPro" id="IPR051086">
    <property type="entry name" value="RNase_D-like"/>
</dbReference>
<organism evidence="2 3">
    <name type="scientific">Flexivirga oryzae</name>
    <dbReference type="NCBI Taxonomy" id="1794944"/>
    <lineage>
        <taxon>Bacteria</taxon>
        <taxon>Bacillati</taxon>
        <taxon>Actinomycetota</taxon>
        <taxon>Actinomycetes</taxon>
        <taxon>Micrococcales</taxon>
        <taxon>Dermacoccaceae</taxon>
        <taxon>Flexivirga</taxon>
    </lineage>
</organism>
<dbReference type="Pfam" id="PF00570">
    <property type="entry name" value="HRDC"/>
    <property type="match status" value="1"/>
</dbReference>
<dbReference type="Pfam" id="PF01612">
    <property type="entry name" value="DNA_pol_A_exo1"/>
    <property type="match status" value="1"/>
</dbReference>
<dbReference type="PROSITE" id="PS50967">
    <property type="entry name" value="HRDC"/>
    <property type="match status" value="1"/>
</dbReference>
<dbReference type="EC" id="3.1.13.5" evidence="2"/>
<keyword evidence="3" id="KW-1185">Reference proteome</keyword>
<dbReference type="GO" id="GO:0033890">
    <property type="term" value="F:ribonuclease D activity"/>
    <property type="evidence" value="ECO:0007669"/>
    <property type="project" value="UniProtKB-EC"/>
</dbReference>
<evidence type="ECO:0000259" key="1">
    <source>
        <dbReference type="PROSITE" id="PS50967"/>
    </source>
</evidence>
<dbReference type="EMBL" id="JACHVQ010000001">
    <property type="protein sequence ID" value="MBB2892218.1"/>
    <property type="molecule type" value="Genomic_DNA"/>
</dbReference>
<dbReference type="RefSeq" id="WP_183320363.1">
    <property type="nucleotide sequence ID" value="NZ_JACHVQ010000001.1"/>
</dbReference>
<dbReference type="SUPFAM" id="SSF47819">
    <property type="entry name" value="HRDC-like"/>
    <property type="match status" value="1"/>
</dbReference>
<dbReference type="InterPro" id="IPR036397">
    <property type="entry name" value="RNaseH_sf"/>
</dbReference>
<comment type="caution">
    <text evidence="2">The sequence shown here is derived from an EMBL/GenBank/DDBJ whole genome shotgun (WGS) entry which is preliminary data.</text>
</comment>
<dbReference type="PANTHER" id="PTHR47649:SF1">
    <property type="entry name" value="RIBONUCLEASE D"/>
    <property type="match status" value="1"/>
</dbReference>
<dbReference type="GO" id="GO:0008408">
    <property type="term" value="F:3'-5' exonuclease activity"/>
    <property type="evidence" value="ECO:0007669"/>
    <property type="project" value="InterPro"/>
</dbReference>
<dbReference type="InterPro" id="IPR044876">
    <property type="entry name" value="HRDC_dom_sf"/>
</dbReference>
<proteinExistence type="predicted"/>
<gene>
    <name evidence="2" type="ORF">FHU39_002202</name>
</gene>
<name>A0A839N3A2_9MICO</name>
<dbReference type="InterPro" id="IPR002121">
    <property type="entry name" value="HRDC_dom"/>
</dbReference>
<evidence type="ECO:0000313" key="2">
    <source>
        <dbReference type="EMBL" id="MBB2892218.1"/>
    </source>
</evidence>
<sequence>MTEAAESDQPTPDYPVLASPADGIPDVIADERALQRAADAIAAADGPVALDAERAAGYRYGSRAYLVQLRREGAGSFLIDPVALPDLAPLQDAVGDAEWVLHAATQDLPCLTELGMHPHALFDTELGSRLAGLPRVGLAAVVEHYLGITLAKEHSAVDWSTRPLPEPWLTYAALDVEVLVQVRDRLRADLEQQGKLDWALQEFSALTSFTGPPQRTDPWRRTSGMHRIRDKRAIARVRELWLTRDAIAEEHDTAPGRILPDATIVELANTAPRDLEGVRKAAGGLRGASRSRLRIAERGLNRYADRWLDAIIRVAAMGTAQLPPATVRSDAPPPQRTWADRNPEAAARLGFVRARLGDFADAHNVPLENLITPDTLRRVLWTPPKTFDDNGIRARLAELGARPWQIDLAAPLILQAPMELPPETPVTGE</sequence>
<dbReference type="Gene3D" id="3.30.420.10">
    <property type="entry name" value="Ribonuclease H-like superfamily/Ribonuclease H"/>
    <property type="match status" value="1"/>
</dbReference>
<feature type="domain" description="HRDC" evidence="1">
    <location>
        <begin position="230"/>
        <end position="321"/>
    </location>
</feature>
<dbReference type="GO" id="GO:0006139">
    <property type="term" value="P:nucleobase-containing compound metabolic process"/>
    <property type="evidence" value="ECO:0007669"/>
    <property type="project" value="InterPro"/>
</dbReference>
<dbReference type="InterPro" id="IPR041605">
    <property type="entry name" value="Exo_C"/>
</dbReference>
<dbReference type="GO" id="GO:0000166">
    <property type="term" value="F:nucleotide binding"/>
    <property type="evidence" value="ECO:0007669"/>
    <property type="project" value="InterPro"/>
</dbReference>
<dbReference type="SMART" id="SM00474">
    <property type="entry name" value="35EXOc"/>
    <property type="match status" value="1"/>
</dbReference>
<dbReference type="Gene3D" id="1.10.150.80">
    <property type="entry name" value="HRDC domain"/>
    <property type="match status" value="2"/>
</dbReference>
<keyword evidence="2" id="KW-0378">Hydrolase</keyword>
<dbReference type="InterPro" id="IPR010997">
    <property type="entry name" value="HRDC-like_sf"/>
</dbReference>